<name>A0A0D0C6R8_9AGAR</name>
<keyword evidence="1" id="KW-0472">Membrane</keyword>
<feature type="transmembrane region" description="Helical" evidence="1">
    <location>
        <begin position="53"/>
        <end position="77"/>
    </location>
</feature>
<reference evidence="3 4" key="1">
    <citation type="submission" date="2014-04" db="EMBL/GenBank/DDBJ databases">
        <title>Evolutionary Origins and Diversification of the Mycorrhizal Mutualists.</title>
        <authorList>
            <consortium name="DOE Joint Genome Institute"/>
            <consortium name="Mycorrhizal Genomics Consortium"/>
            <person name="Kohler A."/>
            <person name="Kuo A."/>
            <person name="Nagy L.G."/>
            <person name="Floudas D."/>
            <person name="Copeland A."/>
            <person name="Barry K.W."/>
            <person name="Cichocki N."/>
            <person name="Veneault-Fourrey C."/>
            <person name="LaButti K."/>
            <person name="Lindquist E.A."/>
            <person name="Lipzen A."/>
            <person name="Lundell T."/>
            <person name="Morin E."/>
            <person name="Murat C."/>
            <person name="Riley R."/>
            <person name="Ohm R."/>
            <person name="Sun H."/>
            <person name="Tunlid A."/>
            <person name="Henrissat B."/>
            <person name="Grigoriev I.V."/>
            <person name="Hibbett D.S."/>
            <person name="Martin F."/>
        </authorList>
    </citation>
    <scope>NUCLEOTIDE SEQUENCE [LARGE SCALE GENOMIC DNA]</scope>
    <source>
        <strain evidence="3 4">FD-317 M1</strain>
    </source>
</reference>
<evidence type="ECO:0000256" key="1">
    <source>
        <dbReference type="SAM" id="Phobius"/>
    </source>
</evidence>
<feature type="transmembrane region" description="Helical" evidence="1">
    <location>
        <begin position="242"/>
        <end position="262"/>
    </location>
</feature>
<feature type="transmembrane region" description="Helical" evidence="1">
    <location>
        <begin position="126"/>
        <end position="149"/>
    </location>
</feature>
<sequence length="347" mass="38123">MAGSPGEAPANVQLLVSPALLGSLFSWCLYGMLIIQLYYYWSTFRDDGYRFRITVYGLFVVDTWHTVAITSVAWSFLVSGWGDPSALRFTGWGFALIPLISGISATWVQLFFAWRILVLGRGKYHLVWKVVVVIICAISLAQGIAGIISGIKFLFINDIAQFHLIYAPAAIWLAGSAFVDVLIAVSMVVLLSSAKKRINLVSTKTDAVLNRLIHLTIETGAVTAIAAVVDLGFFLGEPTNNLHLLMALILGKLYTNTLYATLNSRPVTLQQNASEHSRLSSRNPESAVIHINTVTEVADQDTYSSNGKYQRSFQGGPVPLQTFNHGYNTQYMKTTGQPQLARTESPV</sequence>
<feature type="transmembrane region" description="Helical" evidence="1">
    <location>
        <begin position="169"/>
        <end position="191"/>
    </location>
</feature>
<dbReference type="Proteomes" id="UP000053593">
    <property type="component" value="Unassembled WGS sequence"/>
</dbReference>
<dbReference type="Pfam" id="PF20152">
    <property type="entry name" value="DUF6534"/>
    <property type="match status" value="1"/>
</dbReference>
<dbReference type="OrthoDB" id="3262409at2759"/>
<dbReference type="AlphaFoldDB" id="A0A0D0C6R8"/>
<feature type="domain" description="DUF6534" evidence="2">
    <location>
        <begin position="176"/>
        <end position="265"/>
    </location>
</feature>
<evidence type="ECO:0000259" key="2">
    <source>
        <dbReference type="Pfam" id="PF20152"/>
    </source>
</evidence>
<dbReference type="HOGENOM" id="CLU_046025_2_1_1"/>
<gene>
    <name evidence="3" type="ORF">GYMLUDRAFT_88368</name>
</gene>
<dbReference type="PANTHER" id="PTHR40465">
    <property type="entry name" value="CHROMOSOME 1, WHOLE GENOME SHOTGUN SEQUENCE"/>
    <property type="match status" value="1"/>
</dbReference>
<proteinExistence type="predicted"/>
<accession>A0A0D0C6R8</accession>
<feature type="transmembrane region" description="Helical" evidence="1">
    <location>
        <begin position="212"/>
        <end position="236"/>
    </location>
</feature>
<dbReference type="EMBL" id="KN834828">
    <property type="protein sequence ID" value="KIK53507.1"/>
    <property type="molecule type" value="Genomic_DNA"/>
</dbReference>
<evidence type="ECO:0000313" key="4">
    <source>
        <dbReference type="Proteomes" id="UP000053593"/>
    </source>
</evidence>
<keyword evidence="4" id="KW-1185">Reference proteome</keyword>
<evidence type="ECO:0000313" key="3">
    <source>
        <dbReference type="EMBL" id="KIK53507.1"/>
    </source>
</evidence>
<dbReference type="PANTHER" id="PTHR40465:SF1">
    <property type="entry name" value="DUF6534 DOMAIN-CONTAINING PROTEIN"/>
    <property type="match status" value="1"/>
</dbReference>
<dbReference type="InterPro" id="IPR045339">
    <property type="entry name" value="DUF6534"/>
</dbReference>
<keyword evidence="1" id="KW-1133">Transmembrane helix</keyword>
<feature type="transmembrane region" description="Helical" evidence="1">
    <location>
        <begin position="89"/>
        <end position="114"/>
    </location>
</feature>
<organism evidence="3 4">
    <name type="scientific">Collybiopsis luxurians FD-317 M1</name>
    <dbReference type="NCBI Taxonomy" id="944289"/>
    <lineage>
        <taxon>Eukaryota</taxon>
        <taxon>Fungi</taxon>
        <taxon>Dikarya</taxon>
        <taxon>Basidiomycota</taxon>
        <taxon>Agaricomycotina</taxon>
        <taxon>Agaricomycetes</taxon>
        <taxon>Agaricomycetidae</taxon>
        <taxon>Agaricales</taxon>
        <taxon>Marasmiineae</taxon>
        <taxon>Omphalotaceae</taxon>
        <taxon>Collybiopsis</taxon>
        <taxon>Collybiopsis luxurians</taxon>
    </lineage>
</organism>
<keyword evidence="1" id="KW-0812">Transmembrane</keyword>
<protein>
    <recommendedName>
        <fullName evidence="2">DUF6534 domain-containing protein</fullName>
    </recommendedName>
</protein>
<feature type="transmembrane region" description="Helical" evidence="1">
    <location>
        <begin position="20"/>
        <end position="41"/>
    </location>
</feature>